<keyword evidence="5 7" id="KW-0975">Bacterial flagellum</keyword>
<dbReference type="PANTHER" id="PTHR38766:SF1">
    <property type="entry name" value="FLAGELLAR PROTEIN FLIO"/>
    <property type="match status" value="1"/>
</dbReference>
<evidence type="ECO:0000313" key="9">
    <source>
        <dbReference type="EMBL" id="POP50603.1"/>
    </source>
</evidence>
<evidence type="ECO:0000256" key="5">
    <source>
        <dbReference type="ARBA" id="ARBA00023143"/>
    </source>
</evidence>
<evidence type="ECO:0000256" key="3">
    <source>
        <dbReference type="ARBA" id="ARBA00022989"/>
    </source>
</evidence>
<dbReference type="GO" id="GO:0009425">
    <property type="term" value="C:bacterial-type flagellum basal body"/>
    <property type="evidence" value="ECO:0007669"/>
    <property type="project" value="UniProtKB-SubCell"/>
</dbReference>
<dbReference type="AlphaFoldDB" id="A0A2P5GVQ1"/>
<protein>
    <recommendedName>
        <fullName evidence="7">Flagellar protein</fullName>
    </recommendedName>
</protein>
<evidence type="ECO:0000313" key="10">
    <source>
        <dbReference type="Proteomes" id="UP000237073"/>
    </source>
</evidence>
<reference evidence="10 11" key="1">
    <citation type="submission" date="2018-01" db="EMBL/GenBank/DDBJ databases">
        <title>Superficieibacter electus gen. nov., sp. nov., an extended-spectrum beta-lactamase possessing member of the Enterobacteriaceae family, isolated from intensive care unit surfaces.</title>
        <authorList>
            <person name="Potter R.F."/>
            <person name="D'Souza A.W."/>
        </authorList>
    </citation>
    <scope>NUCLEOTIDE SEQUENCE [LARGE SCALE GENOMIC DNA]</scope>
    <source>
        <strain evidence="9 11">BP-1</strain>
        <strain evidence="8 10">BP-2</strain>
    </source>
</reference>
<dbReference type="OrthoDB" id="6897726at2"/>
<keyword evidence="4 7" id="KW-0472">Membrane</keyword>
<comment type="similarity">
    <text evidence="6 7">Belongs to the FliO/MopB family.</text>
</comment>
<evidence type="ECO:0000256" key="7">
    <source>
        <dbReference type="RuleBase" id="RU362064"/>
    </source>
</evidence>
<evidence type="ECO:0000256" key="6">
    <source>
        <dbReference type="ARBA" id="ARBA00037937"/>
    </source>
</evidence>
<dbReference type="EMBL" id="PQGE01000001">
    <property type="protein sequence ID" value="POP47592.1"/>
    <property type="molecule type" value="Genomic_DNA"/>
</dbReference>
<dbReference type="Proteomes" id="UP000247005">
    <property type="component" value="Unassembled WGS sequence"/>
</dbReference>
<dbReference type="EMBL" id="PQGD01000001">
    <property type="protein sequence ID" value="POP50603.1"/>
    <property type="molecule type" value="Genomic_DNA"/>
</dbReference>
<dbReference type="RefSeq" id="WP_103674065.1">
    <property type="nucleotide sequence ID" value="NZ_PQGD01000001.1"/>
</dbReference>
<organism evidence="9 11">
    <name type="scientific">Superficieibacter electus</name>
    <dbReference type="NCBI Taxonomy" id="2022662"/>
    <lineage>
        <taxon>Bacteria</taxon>
        <taxon>Pseudomonadati</taxon>
        <taxon>Pseudomonadota</taxon>
        <taxon>Gammaproteobacteria</taxon>
        <taxon>Enterobacterales</taxon>
        <taxon>Enterobacteriaceae</taxon>
        <taxon>Superficieibacter</taxon>
    </lineage>
</organism>
<dbReference type="InterPro" id="IPR052205">
    <property type="entry name" value="FliO/MopB"/>
</dbReference>
<keyword evidence="1 7" id="KW-1003">Cell membrane</keyword>
<comment type="subcellular location">
    <subcellularLocation>
        <location evidence="7">Cell membrane</location>
    </subcellularLocation>
    <subcellularLocation>
        <location evidence="7">Bacterial flagellum basal body</location>
    </subcellularLocation>
</comment>
<dbReference type="Proteomes" id="UP000237073">
    <property type="component" value="Unassembled WGS sequence"/>
</dbReference>
<dbReference type="NCBIfam" id="TIGR03500">
    <property type="entry name" value="FliO_TIGR"/>
    <property type="match status" value="1"/>
</dbReference>
<name>A0A2P5GVQ1_9ENTR</name>
<evidence type="ECO:0000313" key="8">
    <source>
        <dbReference type="EMBL" id="POP47592.1"/>
    </source>
</evidence>
<feature type="transmembrane region" description="Helical" evidence="7">
    <location>
        <begin position="20"/>
        <end position="39"/>
    </location>
</feature>
<keyword evidence="3 7" id="KW-1133">Transmembrane helix</keyword>
<evidence type="ECO:0000313" key="11">
    <source>
        <dbReference type="Proteomes" id="UP000247005"/>
    </source>
</evidence>
<sequence>MKTQATVVQPVVSPASSLMQVSGALLGIIFLILVVAWVVKRTGFGGKGSAARGLKVSAGATLGPRERIVIVEVEDARLVLGVTAAQISLLHTLPPAAPDTPQATPATADFSSIMKNLLTRSGRS</sequence>
<comment type="caution">
    <text evidence="9">The sequence shown here is derived from an EMBL/GenBank/DDBJ whole genome shotgun (WGS) entry which is preliminary data.</text>
</comment>
<proteinExistence type="inferred from homology"/>
<accession>A0A2P5GVQ1</accession>
<evidence type="ECO:0000256" key="1">
    <source>
        <dbReference type="ARBA" id="ARBA00022475"/>
    </source>
</evidence>
<keyword evidence="2 7" id="KW-0812">Transmembrane</keyword>
<dbReference type="InterPro" id="IPR022781">
    <property type="entry name" value="Flagellar_biosynth_FliO"/>
</dbReference>
<evidence type="ECO:0000256" key="2">
    <source>
        <dbReference type="ARBA" id="ARBA00022692"/>
    </source>
</evidence>
<evidence type="ECO:0000256" key="4">
    <source>
        <dbReference type="ARBA" id="ARBA00023136"/>
    </source>
</evidence>
<gene>
    <name evidence="9" type="ORF">CHU32_00085</name>
    <name evidence="8" type="ORF">CHU33_00085</name>
</gene>
<dbReference type="PANTHER" id="PTHR38766">
    <property type="entry name" value="FLAGELLAR PROTEIN FLIO"/>
    <property type="match status" value="1"/>
</dbReference>
<keyword evidence="10" id="KW-1185">Reference proteome</keyword>
<dbReference type="GO" id="GO:0044781">
    <property type="term" value="P:bacterial-type flagellum organization"/>
    <property type="evidence" value="ECO:0007669"/>
    <property type="project" value="UniProtKB-UniRule"/>
</dbReference>
<dbReference type="GO" id="GO:0005886">
    <property type="term" value="C:plasma membrane"/>
    <property type="evidence" value="ECO:0007669"/>
    <property type="project" value="UniProtKB-SubCell"/>
</dbReference>
<dbReference type="Pfam" id="PF04347">
    <property type="entry name" value="FliO"/>
    <property type="match status" value="1"/>
</dbReference>